<dbReference type="Proteomes" id="UP000383932">
    <property type="component" value="Unassembled WGS sequence"/>
</dbReference>
<comment type="caution">
    <text evidence="5">The sequence shown here is derived from an EMBL/GenBank/DDBJ whole genome shotgun (WGS) entry which is preliminary data.</text>
</comment>
<feature type="region of interest" description="Disordered" evidence="3">
    <location>
        <begin position="201"/>
        <end position="275"/>
    </location>
</feature>
<feature type="domain" description="HMG box" evidence="4">
    <location>
        <begin position="270"/>
        <end position="335"/>
    </location>
</feature>
<sequence length="460" mass="51375">MVKAATGLGLSCPTKRQAYLTLNQMMIISPNEIIRSTSRPSIQHSACRSTMFAHRILKMRPVTGPVLIPHAHIRAFSLARIALAPPKKLPPPPPPASKPKKLVASVKLTAAPTTKAKAAPSPAKGSKAAPAKIPVTLNKRTRPVEKPKANASAPKPKLRLAVAAPKLNLREKARIAKAKELERMKTLKTKEQAKKREQLALAKAREQERAKAARVKQREKASRARARAKEQEKRVKTRERERIRKEQAKQREKLKAERAKKLEKPYPPPPKRPPTGYIMFSHDPNVKRKKGVGVVEDALVASQAWKALSDQEREVYNQKAKKLTDQWRSDVAKWVSSLNLAQLTAARANREPGTRDESALVTLPLRPGNAYAMFLADLTSRQDFRDKVEALAKKEAGGDDTKLKKARIGLFGRSTSDMWKTMSEKEKAVYFNRAADAKKQWDKNFGTLVAAQKQEFRATL</sequence>
<dbReference type="Pfam" id="PF09011">
    <property type="entry name" value="HMG_box_2"/>
    <property type="match status" value="1"/>
</dbReference>
<name>A0A5N5QAY7_9AGAM</name>
<dbReference type="InterPro" id="IPR009071">
    <property type="entry name" value="HMG_box_dom"/>
</dbReference>
<protein>
    <recommendedName>
        <fullName evidence="4">HMG box domain-containing protein</fullName>
    </recommendedName>
</protein>
<evidence type="ECO:0000256" key="1">
    <source>
        <dbReference type="ARBA" id="ARBA00023125"/>
    </source>
</evidence>
<dbReference type="PANTHER" id="PTHR48112">
    <property type="entry name" value="HIGH MOBILITY GROUP PROTEIN DSP1"/>
    <property type="match status" value="1"/>
</dbReference>
<dbReference type="OrthoDB" id="1919336at2759"/>
<dbReference type="PANTHER" id="PTHR48112:SF22">
    <property type="entry name" value="MITOCHONDRIAL TRANSCRIPTION FACTOR A, ISOFORM B"/>
    <property type="match status" value="1"/>
</dbReference>
<dbReference type="Gene3D" id="1.10.30.10">
    <property type="entry name" value="High mobility group box domain"/>
    <property type="match status" value="2"/>
</dbReference>
<evidence type="ECO:0000259" key="4">
    <source>
        <dbReference type="PROSITE" id="PS50118"/>
    </source>
</evidence>
<feature type="domain" description="HMG box" evidence="4">
    <location>
        <begin position="364"/>
        <end position="449"/>
    </location>
</feature>
<keyword evidence="1 2" id="KW-0238">DNA-binding</keyword>
<dbReference type="InterPro" id="IPR036910">
    <property type="entry name" value="HMG_box_dom_sf"/>
</dbReference>
<evidence type="ECO:0000313" key="6">
    <source>
        <dbReference type="Proteomes" id="UP000383932"/>
    </source>
</evidence>
<evidence type="ECO:0000256" key="2">
    <source>
        <dbReference type="PROSITE-ProRule" id="PRU00267"/>
    </source>
</evidence>
<accession>A0A5N5QAY7</accession>
<keyword evidence="6" id="KW-1185">Reference proteome</keyword>
<dbReference type="InterPro" id="IPR050342">
    <property type="entry name" value="HMGB"/>
</dbReference>
<dbReference type="SMART" id="SM00398">
    <property type="entry name" value="HMG"/>
    <property type="match status" value="2"/>
</dbReference>
<dbReference type="SUPFAM" id="SSF47095">
    <property type="entry name" value="HMG-box"/>
    <property type="match status" value="2"/>
</dbReference>
<dbReference type="PROSITE" id="PS50118">
    <property type="entry name" value="HMG_BOX_2"/>
    <property type="match status" value="2"/>
</dbReference>
<organism evidence="5 6">
    <name type="scientific">Ceratobasidium theobromae</name>
    <dbReference type="NCBI Taxonomy" id="1582974"/>
    <lineage>
        <taxon>Eukaryota</taxon>
        <taxon>Fungi</taxon>
        <taxon>Dikarya</taxon>
        <taxon>Basidiomycota</taxon>
        <taxon>Agaricomycotina</taxon>
        <taxon>Agaricomycetes</taxon>
        <taxon>Cantharellales</taxon>
        <taxon>Ceratobasidiaceae</taxon>
        <taxon>Ceratobasidium</taxon>
    </lineage>
</organism>
<evidence type="ECO:0000313" key="5">
    <source>
        <dbReference type="EMBL" id="KAB5588950.1"/>
    </source>
</evidence>
<feature type="DNA-binding region" description="HMG box" evidence="2">
    <location>
        <begin position="270"/>
        <end position="335"/>
    </location>
</feature>
<feature type="DNA-binding region" description="HMG box" evidence="2">
    <location>
        <begin position="364"/>
        <end position="449"/>
    </location>
</feature>
<gene>
    <name evidence="5" type="ORF">CTheo_7608</name>
</gene>
<dbReference type="GO" id="GO:0005634">
    <property type="term" value="C:nucleus"/>
    <property type="evidence" value="ECO:0007669"/>
    <property type="project" value="UniProtKB-UniRule"/>
</dbReference>
<dbReference type="CDD" id="cd00084">
    <property type="entry name" value="HMG-box_SF"/>
    <property type="match status" value="1"/>
</dbReference>
<dbReference type="GO" id="GO:0003677">
    <property type="term" value="F:DNA binding"/>
    <property type="evidence" value="ECO:0007669"/>
    <property type="project" value="UniProtKB-UniRule"/>
</dbReference>
<proteinExistence type="predicted"/>
<evidence type="ECO:0000256" key="3">
    <source>
        <dbReference type="SAM" id="MobiDB-lite"/>
    </source>
</evidence>
<feature type="region of interest" description="Disordered" evidence="3">
    <location>
        <begin position="111"/>
        <end position="130"/>
    </location>
</feature>
<keyword evidence="2" id="KW-0539">Nucleus</keyword>
<dbReference type="AlphaFoldDB" id="A0A5N5QAY7"/>
<feature type="compositionally biased region" description="Basic and acidic residues" evidence="3">
    <location>
        <begin position="201"/>
        <end position="264"/>
    </location>
</feature>
<reference evidence="5 6" key="1">
    <citation type="journal article" date="2019" name="Fungal Biol. Biotechnol.">
        <title>Draft genome sequence of fastidious pathogen Ceratobasidium theobromae, which causes vascular-streak dieback in Theobroma cacao.</title>
        <authorList>
            <person name="Ali S.S."/>
            <person name="Asman A."/>
            <person name="Shao J."/>
            <person name="Firmansyah A.P."/>
            <person name="Susilo A.W."/>
            <person name="Rosmana A."/>
            <person name="McMahon P."/>
            <person name="Junaid M."/>
            <person name="Guest D."/>
            <person name="Kheng T.Y."/>
            <person name="Meinhardt L.W."/>
            <person name="Bailey B.A."/>
        </authorList>
    </citation>
    <scope>NUCLEOTIDE SEQUENCE [LARGE SCALE GENOMIC DNA]</scope>
    <source>
        <strain evidence="5 6">CT2</strain>
    </source>
</reference>
<dbReference type="EMBL" id="SSOP01000341">
    <property type="protein sequence ID" value="KAB5588950.1"/>
    <property type="molecule type" value="Genomic_DNA"/>
</dbReference>